<name>A0A645A8G5_9ZZZZ</name>
<proteinExistence type="predicted"/>
<dbReference type="SUPFAM" id="SSF53920">
    <property type="entry name" value="Fe-only hydrogenase"/>
    <property type="match status" value="1"/>
</dbReference>
<dbReference type="PANTHER" id="PTHR11615">
    <property type="entry name" value="NITRATE, FORMATE, IRON DEHYDROGENASE"/>
    <property type="match status" value="1"/>
</dbReference>
<evidence type="ECO:0000259" key="1">
    <source>
        <dbReference type="PROSITE" id="PS51379"/>
    </source>
</evidence>
<organism evidence="2">
    <name type="scientific">bioreactor metagenome</name>
    <dbReference type="NCBI Taxonomy" id="1076179"/>
    <lineage>
        <taxon>unclassified sequences</taxon>
        <taxon>metagenomes</taxon>
        <taxon>ecological metagenomes</taxon>
    </lineage>
</organism>
<dbReference type="InterPro" id="IPR017896">
    <property type="entry name" value="4Fe4S_Fe-S-bd"/>
</dbReference>
<feature type="domain" description="4Fe-4S ferredoxin-type" evidence="1">
    <location>
        <begin position="82"/>
        <end position="111"/>
    </location>
</feature>
<dbReference type="Gene3D" id="3.40.950.10">
    <property type="entry name" value="Fe-only Hydrogenase (Larger Subunit), Chain L, domain 3"/>
    <property type="match status" value="1"/>
</dbReference>
<dbReference type="PROSITE" id="PS51379">
    <property type="entry name" value="4FE4S_FER_2"/>
    <property type="match status" value="1"/>
</dbReference>
<dbReference type="InterPro" id="IPR050340">
    <property type="entry name" value="Cytosolic_Fe-S_CAF"/>
</dbReference>
<accession>A0A645A8G5</accession>
<dbReference type="AlphaFoldDB" id="A0A645A8G5"/>
<dbReference type="Gene3D" id="3.30.70.20">
    <property type="match status" value="1"/>
</dbReference>
<dbReference type="InterPro" id="IPR004108">
    <property type="entry name" value="Fe_hydrogenase_lsu_C"/>
</dbReference>
<reference evidence="2" key="1">
    <citation type="submission" date="2019-08" db="EMBL/GenBank/DDBJ databases">
        <authorList>
            <person name="Kucharzyk K."/>
            <person name="Murdoch R.W."/>
            <person name="Higgins S."/>
            <person name="Loffler F."/>
        </authorList>
    </citation>
    <scope>NUCLEOTIDE SEQUENCE</scope>
</reference>
<dbReference type="EMBL" id="VSSQ01012534">
    <property type="protein sequence ID" value="MPM49460.1"/>
    <property type="molecule type" value="Genomic_DNA"/>
</dbReference>
<evidence type="ECO:0000313" key="2">
    <source>
        <dbReference type="EMBL" id="MPM49460.1"/>
    </source>
</evidence>
<sequence>MSVETSFQDLYERLVKATAENDRRELRQIRRHHFDAHQVDCLLHPHRYAPVWQVGDCDCGGEGEPDCVASCIFRAITRDETGKVIINRDLCVGCAACIDNCKAKKLTESKDILPVLDAVKNAKGPIYAMIAPAFIGQFSADITPGMLRSAFKKMGFTGMVEVALFADILTLKEALEFDRRIVQDEDFMLTSCCCPIWIAMIRKVYNQLLPHVPGSVSPMIACGRTIKFMEPDAVTVFIGPCIAKKSEAREKDIEDAVDYVLTFQEVNDLFEAFEVNLSDMEDDPREHSSKAGRIYARTGGVSEAVQSTVALLNPNRTLAVKARQADGVGSCRELLNMLREGKVEENFLEGMGCEGGCVGGPKAILIREKGRDNVNRYAAEANHLTPIDNPYLLEMLGRLGLHSVESHLEETKFFTRHF</sequence>
<gene>
    <name evidence="2" type="ORF">SDC9_96190</name>
</gene>
<protein>
    <recommendedName>
        <fullName evidence="1">4Fe-4S ferredoxin-type domain-containing protein</fullName>
    </recommendedName>
</protein>
<dbReference type="SUPFAM" id="SSF54862">
    <property type="entry name" value="4Fe-4S ferredoxins"/>
    <property type="match status" value="1"/>
</dbReference>
<comment type="caution">
    <text evidence="2">The sequence shown here is derived from an EMBL/GenBank/DDBJ whole genome shotgun (WGS) entry which is preliminary data.</text>
</comment>
<dbReference type="Pfam" id="PF02906">
    <property type="entry name" value="Fe_hyd_lg_C"/>
    <property type="match status" value="1"/>
</dbReference>
<dbReference type="InterPro" id="IPR009016">
    <property type="entry name" value="Fe_hydrogenase"/>
</dbReference>